<dbReference type="InterPro" id="IPR000485">
    <property type="entry name" value="AsnC-type_HTH_dom"/>
</dbReference>
<dbReference type="Pfam" id="PF00392">
    <property type="entry name" value="GntR"/>
    <property type="match status" value="1"/>
</dbReference>
<dbReference type="Pfam" id="PF07729">
    <property type="entry name" value="FCD"/>
    <property type="match status" value="1"/>
</dbReference>
<reference evidence="5" key="2">
    <citation type="submission" date="2021-04" db="EMBL/GenBank/DDBJ databases">
        <authorList>
            <person name="Gilroy R."/>
        </authorList>
    </citation>
    <scope>NUCLEOTIDE SEQUENCE</scope>
    <source>
        <strain evidence="5">CHK178-16964</strain>
    </source>
</reference>
<protein>
    <submittedName>
        <fullName evidence="5">GntR family transcriptional regulator</fullName>
    </submittedName>
</protein>
<dbReference type="PANTHER" id="PTHR43537">
    <property type="entry name" value="TRANSCRIPTIONAL REGULATOR, GNTR FAMILY"/>
    <property type="match status" value="1"/>
</dbReference>
<dbReference type="GO" id="GO:0003700">
    <property type="term" value="F:DNA-binding transcription factor activity"/>
    <property type="evidence" value="ECO:0007669"/>
    <property type="project" value="InterPro"/>
</dbReference>
<organism evidence="5 6">
    <name type="scientific">Candidatus Lachnoclostridium stercoravium</name>
    <dbReference type="NCBI Taxonomy" id="2838633"/>
    <lineage>
        <taxon>Bacteria</taxon>
        <taxon>Bacillati</taxon>
        <taxon>Bacillota</taxon>
        <taxon>Clostridia</taxon>
        <taxon>Lachnospirales</taxon>
        <taxon>Lachnospiraceae</taxon>
    </lineage>
</organism>
<sequence length="224" mass="25174">MEMKTGKNLSIAESVYDYIVELILTQQIKPGERIPEADVGQKLGVSRTPVREAIRRLESEGLVVVSTNRCVEVISFDEQSLVNIGVMRLALEQTSIRLAVYRGSNEDFNQLYEIAAACNEAAQAGKVSERIHLDTKFHLALAQIGNNPLLVRYLTQLLRQVELIQSTRYVDASDAVIQISDHYPIVDALVARDEKKALEISSRSIIEYYHLDTQLPIFNLTDSL</sequence>
<keyword evidence="2" id="KW-0238">DNA-binding</keyword>
<dbReference type="AlphaFoldDB" id="A0A9D2HGI3"/>
<name>A0A9D2HGI3_9FIRM</name>
<evidence type="ECO:0000256" key="1">
    <source>
        <dbReference type="ARBA" id="ARBA00023015"/>
    </source>
</evidence>
<dbReference type="PANTHER" id="PTHR43537:SF5">
    <property type="entry name" value="UXU OPERON TRANSCRIPTIONAL REGULATOR"/>
    <property type="match status" value="1"/>
</dbReference>
<keyword evidence="1" id="KW-0805">Transcription regulation</keyword>
<evidence type="ECO:0000256" key="2">
    <source>
        <dbReference type="ARBA" id="ARBA00023125"/>
    </source>
</evidence>
<dbReference type="Proteomes" id="UP000823900">
    <property type="component" value="Unassembled WGS sequence"/>
</dbReference>
<evidence type="ECO:0000313" key="6">
    <source>
        <dbReference type="Proteomes" id="UP000823900"/>
    </source>
</evidence>
<dbReference type="GO" id="GO:0043565">
    <property type="term" value="F:sequence-specific DNA binding"/>
    <property type="evidence" value="ECO:0007669"/>
    <property type="project" value="InterPro"/>
</dbReference>
<dbReference type="InterPro" id="IPR036390">
    <property type="entry name" value="WH_DNA-bd_sf"/>
</dbReference>
<dbReference type="Gene3D" id="1.10.10.10">
    <property type="entry name" value="Winged helix-like DNA-binding domain superfamily/Winged helix DNA-binding domain"/>
    <property type="match status" value="1"/>
</dbReference>
<proteinExistence type="predicted"/>
<gene>
    <name evidence="5" type="ORF">IAA07_00760</name>
</gene>
<dbReference type="SMART" id="SM00345">
    <property type="entry name" value="HTH_GNTR"/>
    <property type="match status" value="1"/>
</dbReference>
<dbReference type="Gene3D" id="1.20.120.530">
    <property type="entry name" value="GntR ligand-binding domain-like"/>
    <property type="match status" value="1"/>
</dbReference>
<dbReference type="InterPro" id="IPR011711">
    <property type="entry name" value="GntR_C"/>
</dbReference>
<reference evidence="5" key="1">
    <citation type="journal article" date="2021" name="PeerJ">
        <title>Extensive microbial diversity within the chicken gut microbiome revealed by metagenomics and culture.</title>
        <authorList>
            <person name="Gilroy R."/>
            <person name="Ravi A."/>
            <person name="Getino M."/>
            <person name="Pursley I."/>
            <person name="Horton D.L."/>
            <person name="Alikhan N.F."/>
            <person name="Baker D."/>
            <person name="Gharbi K."/>
            <person name="Hall N."/>
            <person name="Watson M."/>
            <person name="Adriaenssens E.M."/>
            <person name="Foster-Nyarko E."/>
            <person name="Jarju S."/>
            <person name="Secka A."/>
            <person name="Antonio M."/>
            <person name="Oren A."/>
            <person name="Chaudhuri R.R."/>
            <person name="La Ragione R."/>
            <person name="Hildebrand F."/>
            <person name="Pallen M.J."/>
        </authorList>
    </citation>
    <scope>NUCLEOTIDE SEQUENCE</scope>
    <source>
        <strain evidence="5">CHK178-16964</strain>
    </source>
</reference>
<evidence type="ECO:0000256" key="3">
    <source>
        <dbReference type="ARBA" id="ARBA00023163"/>
    </source>
</evidence>
<accession>A0A9D2HGI3</accession>
<dbReference type="PRINTS" id="PR00035">
    <property type="entry name" value="HTHGNTR"/>
</dbReference>
<keyword evidence="3" id="KW-0804">Transcription</keyword>
<dbReference type="InterPro" id="IPR008920">
    <property type="entry name" value="TF_FadR/GntR_C"/>
</dbReference>
<feature type="domain" description="HTH gntR-type" evidence="4">
    <location>
        <begin position="9"/>
        <end position="76"/>
    </location>
</feature>
<dbReference type="PROSITE" id="PS50949">
    <property type="entry name" value="HTH_GNTR"/>
    <property type="match status" value="1"/>
</dbReference>
<dbReference type="InterPro" id="IPR000524">
    <property type="entry name" value="Tscrpt_reg_HTH_GntR"/>
</dbReference>
<dbReference type="PRINTS" id="PR00033">
    <property type="entry name" value="HTHASNC"/>
</dbReference>
<dbReference type="CDD" id="cd07377">
    <property type="entry name" value="WHTH_GntR"/>
    <property type="match status" value="1"/>
</dbReference>
<dbReference type="SMART" id="SM00895">
    <property type="entry name" value="FCD"/>
    <property type="match status" value="1"/>
</dbReference>
<dbReference type="EMBL" id="DWZA01000005">
    <property type="protein sequence ID" value="HJA70094.1"/>
    <property type="molecule type" value="Genomic_DNA"/>
</dbReference>
<comment type="caution">
    <text evidence="5">The sequence shown here is derived from an EMBL/GenBank/DDBJ whole genome shotgun (WGS) entry which is preliminary data.</text>
</comment>
<evidence type="ECO:0000313" key="5">
    <source>
        <dbReference type="EMBL" id="HJA70094.1"/>
    </source>
</evidence>
<evidence type="ECO:0000259" key="4">
    <source>
        <dbReference type="PROSITE" id="PS50949"/>
    </source>
</evidence>
<dbReference type="SUPFAM" id="SSF46785">
    <property type="entry name" value="Winged helix' DNA-binding domain"/>
    <property type="match status" value="1"/>
</dbReference>
<dbReference type="InterPro" id="IPR036388">
    <property type="entry name" value="WH-like_DNA-bd_sf"/>
</dbReference>
<dbReference type="SUPFAM" id="SSF48008">
    <property type="entry name" value="GntR ligand-binding domain-like"/>
    <property type="match status" value="1"/>
</dbReference>